<feature type="region of interest" description="Disordered" evidence="1">
    <location>
        <begin position="908"/>
        <end position="943"/>
    </location>
</feature>
<protein>
    <recommendedName>
        <fullName evidence="2">Ubiquitin-like domain-containing protein</fullName>
    </recommendedName>
</protein>
<dbReference type="PROSITE" id="PS50053">
    <property type="entry name" value="UBIQUITIN_2"/>
    <property type="match status" value="1"/>
</dbReference>
<sequence length="1018" mass="106709">MGNTSSRSIRAYAGELDEDAPSRILGHSDFAKLRPSEDSLDWRGLSACPNRSRENILPLLPSFVKISWSLKFEIFSPNYRGWITEAAILFSNMADENFSDVASTSEGTSGSLESTVELNVKTLDSQIYTFRVNRNMPVPLFKEKIADTIGVPVGQQRLIFRGKVLKDDHLLSEYPMEDGHTLHLVARQPAQTQPSPGTGFGETNGNSDTRGNDANAGAPRNRVGQVSHSVVLGTFNLGEQGDGVVPDITRIIGSVLNSIGLGNQTATAGTSNLEPSLPPSVGVGTEGTNTMGARSQTGNQVPFVQTSSNHSFPSPPQLLHFPMTGGPLPGPSFRVPIPDSLNTLCEFMNRMDQALSLNGNQPNLSPTFVGDQLRVELPSDARGLPTPEALAVVAQRASQLLSGHAASALSQIARRLEGEGASADPAIRSQIQTQSAQVGLAMQHLGALLLELGRTILTLRMGQSPAESVVNAGPAVYISPSGPNPIMVQPFPFQTSSLFAGPATFANQGTLGTFVPGDAPRNVNIHIHAGAALASGASSVGTRASTVEGSQGERSNGSGSGDSGPARVPPVRNVIAAAVPSRSSAEAAGQSEASAIEGTCSGSGTGDNAGDRQQECMVADGALQASVSGRDCISEGEGRPIKAEKIDDYQPQRECHQSSYKDDRNGGLIAKEAPVTSSAGASSCCPIGESTVPCKSELVSENVTGSSQIHDPAEVAGPIPLGLGLGGLRPKRRSRMVNSQGKDAGGTSSAPLNQNQETVARGQQVLQSLLSRGSNANRSGTSGPSVGHVPSVLGQIMESMPLEGQGSNGQVDATGVMSQVLNSPALNGLLAGVSEQAGIGSPGVLRNMLEQFTQNPAMRNTLNQVAQQVESQDIGNIFSGLGTGQGGGLDFSRMLQQMMPIVSQALTRSSTQPESLRAVNPEQKLQCNERRSSGDGRSNDGSSEIDLQQIAWRIEHGEPPTNVFHSVVENAVQVYSNGNGCEDLVEELCSNSDLANEFMEMLQRSINQRLKSDSGSAD</sequence>
<feature type="compositionally biased region" description="Polar residues" evidence="1">
    <location>
        <begin position="189"/>
        <end position="209"/>
    </location>
</feature>
<evidence type="ECO:0000313" key="4">
    <source>
        <dbReference type="Proteomes" id="UP001141806"/>
    </source>
</evidence>
<comment type="caution">
    <text evidence="3">The sequence shown here is derived from an EMBL/GenBank/DDBJ whole genome shotgun (WGS) entry which is preliminary data.</text>
</comment>
<dbReference type="GO" id="GO:0036503">
    <property type="term" value="P:ERAD pathway"/>
    <property type="evidence" value="ECO:0007669"/>
    <property type="project" value="TreeGrafter"/>
</dbReference>
<feature type="compositionally biased region" description="Polar residues" evidence="1">
    <location>
        <begin position="542"/>
        <end position="557"/>
    </location>
</feature>
<evidence type="ECO:0000259" key="2">
    <source>
        <dbReference type="PROSITE" id="PS50053"/>
    </source>
</evidence>
<evidence type="ECO:0000256" key="1">
    <source>
        <dbReference type="SAM" id="MobiDB-lite"/>
    </source>
</evidence>
<feature type="compositionally biased region" description="Polar residues" evidence="1">
    <location>
        <begin position="736"/>
        <end position="755"/>
    </location>
</feature>
<feature type="region of interest" description="Disordered" evidence="1">
    <location>
        <begin position="724"/>
        <end position="755"/>
    </location>
</feature>
<keyword evidence="4" id="KW-1185">Reference proteome</keyword>
<feature type="compositionally biased region" description="Basic and acidic residues" evidence="1">
    <location>
        <begin position="927"/>
        <end position="938"/>
    </location>
</feature>
<dbReference type="InterPro" id="IPR000626">
    <property type="entry name" value="Ubiquitin-like_dom"/>
</dbReference>
<dbReference type="PANTHER" id="PTHR15204:SF5">
    <property type="entry name" value="LARGE PROLINE-RICH PROTEIN BAG6 ISOFORM X1"/>
    <property type="match status" value="1"/>
</dbReference>
<dbReference type="GO" id="GO:0051787">
    <property type="term" value="F:misfolded protein binding"/>
    <property type="evidence" value="ECO:0007669"/>
    <property type="project" value="TreeGrafter"/>
</dbReference>
<name>A0A9Q0KBX2_9MAGN</name>
<dbReference type="SMART" id="SM00213">
    <property type="entry name" value="UBQ"/>
    <property type="match status" value="1"/>
</dbReference>
<dbReference type="PROSITE" id="PS00299">
    <property type="entry name" value="UBIQUITIN_1"/>
    <property type="match status" value="1"/>
</dbReference>
<feature type="compositionally biased region" description="Basic and acidic residues" evidence="1">
    <location>
        <begin position="632"/>
        <end position="665"/>
    </location>
</feature>
<feature type="region of interest" description="Disordered" evidence="1">
    <location>
        <begin position="189"/>
        <end position="223"/>
    </location>
</feature>
<dbReference type="Gene3D" id="3.10.20.90">
    <property type="entry name" value="Phosphatidylinositol 3-kinase Catalytic Subunit, Chain A, domain 1"/>
    <property type="match status" value="1"/>
</dbReference>
<dbReference type="OrthoDB" id="267397at2759"/>
<accession>A0A9Q0KBX2</accession>
<dbReference type="SUPFAM" id="SSF54236">
    <property type="entry name" value="Ubiquitin-like"/>
    <property type="match status" value="1"/>
</dbReference>
<evidence type="ECO:0000313" key="3">
    <source>
        <dbReference type="EMBL" id="KAJ4967609.1"/>
    </source>
</evidence>
<dbReference type="InterPro" id="IPR029071">
    <property type="entry name" value="Ubiquitin-like_domsf"/>
</dbReference>
<feature type="region of interest" description="Disordered" evidence="1">
    <location>
        <begin position="631"/>
        <end position="668"/>
    </location>
</feature>
<dbReference type="InterPro" id="IPR019956">
    <property type="entry name" value="Ubiquitin_dom"/>
</dbReference>
<feature type="region of interest" description="Disordered" evidence="1">
    <location>
        <begin position="538"/>
        <end position="569"/>
    </location>
</feature>
<feature type="compositionally biased region" description="Low complexity" evidence="1">
    <location>
        <begin position="582"/>
        <end position="597"/>
    </location>
</feature>
<dbReference type="PANTHER" id="PTHR15204">
    <property type="entry name" value="LARGE PROLINE-RICH PROTEIN BAG6"/>
    <property type="match status" value="1"/>
</dbReference>
<dbReference type="GO" id="GO:0071818">
    <property type="term" value="C:BAT3 complex"/>
    <property type="evidence" value="ECO:0007669"/>
    <property type="project" value="TreeGrafter"/>
</dbReference>
<dbReference type="EMBL" id="JAMYWD010000007">
    <property type="protein sequence ID" value="KAJ4967609.1"/>
    <property type="molecule type" value="Genomic_DNA"/>
</dbReference>
<feature type="domain" description="Ubiquitin-like" evidence="2">
    <location>
        <begin position="116"/>
        <end position="191"/>
    </location>
</feature>
<dbReference type="Pfam" id="PF00240">
    <property type="entry name" value="ubiquitin"/>
    <property type="match status" value="1"/>
</dbReference>
<gene>
    <name evidence="3" type="ORF">NE237_019458</name>
</gene>
<dbReference type="FunFam" id="3.10.20.90:FF:000154">
    <property type="entry name" value="Large proline-rich protein BAG6"/>
    <property type="match status" value="1"/>
</dbReference>
<proteinExistence type="predicted"/>
<dbReference type="Proteomes" id="UP001141806">
    <property type="component" value="Unassembled WGS sequence"/>
</dbReference>
<dbReference type="AlphaFoldDB" id="A0A9Q0KBX2"/>
<reference evidence="3" key="1">
    <citation type="journal article" date="2023" name="Plant J.">
        <title>The genome of the king protea, Protea cynaroides.</title>
        <authorList>
            <person name="Chang J."/>
            <person name="Duong T.A."/>
            <person name="Schoeman C."/>
            <person name="Ma X."/>
            <person name="Roodt D."/>
            <person name="Barker N."/>
            <person name="Li Z."/>
            <person name="Van de Peer Y."/>
            <person name="Mizrachi E."/>
        </authorList>
    </citation>
    <scope>NUCLEOTIDE SEQUENCE</scope>
    <source>
        <tissue evidence="3">Young leaves</tissue>
    </source>
</reference>
<dbReference type="PRINTS" id="PR00348">
    <property type="entry name" value="UBIQUITIN"/>
</dbReference>
<organism evidence="3 4">
    <name type="scientific">Protea cynaroides</name>
    <dbReference type="NCBI Taxonomy" id="273540"/>
    <lineage>
        <taxon>Eukaryota</taxon>
        <taxon>Viridiplantae</taxon>
        <taxon>Streptophyta</taxon>
        <taxon>Embryophyta</taxon>
        <taxon>Tracheophyta</taxon>
        <taxon>Spermatophyta</taxon>
        <taxon>Magnoliopsida</taxon>
        <taxon>Proteales</taxon>
        <taxon>Proteaceae</taxon>
        <taxon>Protea</taxon>
    </lineage>
</organism>
<dbReference type="GO" id="GO:0031593">
    <property type="term" value="F:polyubiquitin modification-dependent protein binding"/>
    <property type="evidence" value="ECO:0007669"/>
    <property type="project" value="TreeGrafter"/>
</dbReference>
<dbReference type="InterPro" id="IPR019954">
    <property type="entry name" value="Ubiquitin_CS"/>
</dbReference>
<feature type="region of interest" description="Disordered" evidence="1">
    <location>
        <begin position="582"/>
        <end position="612"/>
    </location>
</feature>